<dbReference type="InterPro" id="IPR041588">
    <property type="entry name" value="Integrase_H2C2"/>
</dbReference>
<dbReference type="Proteomes" id="UP001234989">
    <property type="component" value="Chromosome 1"/>
</dbReference>
<evidence type="ECO:0000259" key="2">
    <source>
        <dbReference type="Pfam" id="PF17921"/>
    </source>
</evidence>
<feature type="region of interest" description="Disordered" evidence="1">
    <location>
        <begin position="87"/>
        <end position="111"/>
    </location>
</feature>
<protein>
    <recommendedName>
        <fullName evidence="2">Integrase zinc-binding domain-containing protein</fullName>
    </recommendedName>
</protein>
<evidence type="ECO:0000313" key="3">
    <source>
        <dbReference type="EMBL" id="WMV09852.1"/>
    </source>
</evidence>
<dbReference type="Gene3D" id="1.10.340.70">
    <property type="match status" value="1"/>
</dbReference>
<sequence length="243" mass="28291">MSVQEYNLLFSQLSRYALKMVADMRNKMSLFVSELSRVSIREGKIAMLIGDMSISRLMIHVQQEKKDKLKDIKEFYNKRTKTINHELGQQKTGNGNWSSFQQRSSGALPSSDQKNLVDVVNAEVKEMQDNDPILPELKANVHKQKVMTFEQGGDDALRYYERLCDPKMDELQERIMTEAQSSIYSIHLGSTKMYHDLREVYWWSVMKRCIAEFVAKCLNFMQVKVEHQRPCGVAQKVALLKWK</sequence>
<dbReference type="AlphaFoldDB" id="A0AAF0PS47"/>
<evidence type="ECO:0000313" key="4">
    <source>
        <dbReference type="Proteomes" id="UP001234989"/>
    </source>
</evidence>
<dbReference type="Pfam" id="PF17921">
    <property type="entry name" value="Integrase_H2C2"/>
    <property type="match status" value="1"/>
</dbReference>
<organism evidence="3 4">
    <name type="scientific">Solanum verrucosum</name>
    <dbReference type="NCBI Taxonomy" id="315347"/>
    <lineage>
        <taxon>Eukaryota</taxon>
        <taxon>Viridiplantae</taxon>
        <taxon>Streptophyta</taxon>
        <taxon>Embryophyta</taxon>
        <taxon>Tracheophyta</taxon>
        <taxon>Spermatophyta</taxon>
        <taxon>Magnoliopsida</taxon>
        <taxon>eudicotyledons</taxon>
        <taxon>Gunneridae</taxon>
        <taxon>Pentapetalae</taxon>
        <taxon>asterids</taxon>
        <taxon>lamiids</taxon>
        <taxon>Solanales</taxon>
        <taxon>Solanaceae</taxon>
        <taxon>Solanoideae</taxon>
        <taxon>Solaneae</taxon>
        <taxon>Solanum</taxon>
    </lineage>
</organism>
<evidence type="ECO:0000256" key="1">
    <source>
        <dbReference type="SAM" id="MobiDB-lite"/>
    </source>
</evidence>
<accession>A0AAF0PS47</accession>
<keyword evidence="4" id="KW-1185">Reference proteome</keyword>
<name>A0AAF0PS47_SOLVR</name>
<feature type="domain" description="Integrase zinc-binding" evidence="2">
    <location>
        <begin position="170"/>
        <end position="224"/>
    </location>
</feature>
<reference evidence="3" key="1">
    <citation type="submission" date="2023-08" db="EMBL/GenBank/DDBJ databases">
        <title>A de novo genome assembly of Solanum verrucosum Schlechtendal, a Mexican diploid species geographically isolated from the other diploid A-genome species in potato relatives.</title>
        <authorList>
            <person name="Hosaka K."/>
        </authorList>
    </citation>
    <scope>NUCLEOTIDE SEQUENCE</scope>
    <source>
        <tissue evidence="3">Young leaves</tissue>
    </source>
</reference>
<gene>
    <name evidence="3" type="ORF">MTR67_003237</name>
</gene>
<dbReference type="EMBL" id="CP133612">
    <property type="protein sequence ID" value="WMV09852.1"/>
    <property type="molecule type" value="Genomic_DNA"/>
</dbReference>
<proteinExistence type="predicted"/>